<gene>
    <name evidence="2" type="ORF">D5H75_14880</name>
</gene>
<protein>
    <submittedName>
        <fullName evidence="2">N-acetyltransferase</fullName>
    </submittedName>
</protein>
<dbReference type="PROSITE" id="PS51186">
    <property type="entry name" value="GNAT"/>
    <property type="match status" value="1"/>
</dbReference>
<reference evidence="2 3" key="1">
    <citation type="submission" date="2018-09" db="EMBL/GenBank/DDBJ databases">
        <title>YIM 75507 draft genome.</title>
        <authorList>
            <person name="Tang S."/>
            <person name="Feng Y."/>
        </authorList>
    </citation>
    <scope>NUCLEOTIDE SEQUENCE [LARGE SCALE GENOMIC DNA]</scope>
    <source>
        <strain evidence="2 3">YIM 75507</strain>
    </source>
</reference>
<evidence type="ECO:0000313" key="2">
    <source>
        <dbReference type="EMBL" id="RJL32755.1"/>
    </source>
</evidence>
<dbReference type="RefSeq" id="WP_119927005.1">
    <property type="nucleotide sequence ID" value="NZ_QZEY01000004.1"/>
</dbReference>
<dbReference type="Gene3D" id="3.40.630.30">
    <property type="match status" value="1"/>
</dbReference>
<dbReference type="Pfam" id="PF00583">
    <property type="entry name" value="Acetyltransf_1"/>
    <property type="match status" value="1"/>
</dbReference>
<comment type="caution">
    <text evidence="2">The sequence shown here is derived from an EMBL/GenBank/DDBJ whole genome shotgun (WGS) entry which is preliminary data.</text>
</comment>
<organism evidence="2 3">
    <name type="scientific">Bailinhaonella thermotolerans</name>
    <dbReference type="NCBI Taxonomy" id="1070861"/>
    <lineage>
        <taxon>Bacteria</taxon>
        <taxon>Bacillati</taxon>
        <taxon>Actinomycetota</taxon>
        <taxon>Actinomycetes</taxon>
        <taxon>Streptosporangiales</taxon>
        <taxon>Streptosporangiaceae</taxon>
        <taxon>Bailinhaonella</taxon>
    </lineage>
</organism>
<dbReference type="InterPro" id="IPR051822">
    <property type="entry name" value="Glycosyl_Hydrolase_84"/>
</dbReference>
<feature type="domain" description="N-acetyltransferase" evidence="1">
    <location>
        <begin position="2"/>
        <end position="199"/>
    </location>
</feature>
<dbReference type="PANTHER" id="PTHR13170">
    <property type="entry name" value="O-GLCNACASE"/>
    <property type="match status" value="1"/>
</dbReference>
<sequence>MITIRPYRPGDEAALYDVCLRTGLHGLDASGLYSDPRLLGNVYVGPYLELQPRFAFVVDDGERPRGYVLGASDTREFEDACERTWWPRLREEYPLDGTPADAPERWLVEHIHNPPRTPAEIVEAYPSHLHIDLLPEAQGAGWGRRLMRALFAALAEAGSPGVHLGVSKENPGAIAFYRRLGFEELRDLPHSLVLAHPLA</sequence>
<dbReference type="EMBL" id="QZEY01000004">
    <property type="protein sequence ID" value="RJL32755.1"/>
    <property type="molecule type" value="Genomic_DNA"/>
</dbReference>
<accession>A0A3A4B3J9</accession>
<name>A0A3A4B3J9_9ACTN</name>
<dbReference type="GO" id="GO:0016747">
    <property type="term" value="F:acyltransferase activity, transferring groups other than amino-acyl groups"/>
    <property type="evidence" value="ECO:0007669"/>
    <property type="project" value="InterPro"/>
</dbReference>
<evidence type="ECO:0000313" key="3">
    <source>
        <dbReference type="Proteomes" id="UP000265768"/>
    </source>
</evidence>
<dbReference type="Proteomes" id="UP000265768">
    <property type="component" value="Unassembled WGS sequence"/>
</dbReference>
<dbReference type="PANTHER" id="PTHR13170:SF16">
    <property type="entry name" value="PROTEIN O-GLCNACASE"/>
    <property type="match status" value="1"/>
</dbReference>
<dbReference type="AlphaFoldDB" id="A0A3A4B3J9"/>
<keyword evidence="3" id="KW-1185">Reference proteome</keyword>
<proteinExistence type="predicted"/>
<dbReference type="InterPro" id="IPR000182">
    <property type="entry name" value="GNAT_dom"/>
</dbReference>
<dbReference type="OrthoDB" id="8593648at2"/>
<dbReference type="SUPFAM" id="SSF55729">
    <property type="entry name" value="Acyl-CoA N-acyltransferases (Nat)"/>
    <property type="match status" value="1"/>
</dbReference>
<dbReference type="CDD" id="cd04301">
    <property type="entry name" value="NAT_SF"/>
    <property type="match status" value="1"/>
</dbReference>
<evidence type="ECO:0000259" key="1">
    <source>
        <dbReference type="PROSITE" id="PS51186"/>
    </source>
</evidence>
<dbReference type="InterPro" id="IPR016181">
    <property type="entry name" value="Acyl_CoA_acyltransferase"/>
</dbReference>
<keyword evidence="2" id="KW-0808">Transferase</keyword>